<dbReference type="InterPro" id="IPR045865">
    <property type="entry name" value="ACT-like_dom_sf"/>
</dbReference>
<accession>A0A0J8BIQ6</accession>
<evidence type="ECO:0000313" key="2">
    <source>
        <dbReference type="EMBL" id="KMS65535.1"/>
    </source>
</evidence>
<feature type="domain" description="CASTOR ACT" evidence="1">
    <location>
        <begin position="21"/>
        <end position="79"/>
    </location>
</feature>
<dbReference type="EMBL" id="KQ107185">
    <property type="protein sequence ID" value="KMS65535.1"/>
    <property type="molecule type" value="Genomic_DNA"/>
</dbReference>
<dbReference type="Pfam" id="PF13840">
    <property type="entry name" value="ACT_7"/>
    <property type="match status" value="1"/>
</dbReference>
<proteinExistence type="predicted"/>
<dbReference type="Gene3D" id="3.30.2130.10">
    <property type="entry name" value="VC0802-like"/>
    <property type="match status" value="1"/>
</dbReference>
<dbReference type="Proteomes" id="UP000035740">
    <property type="component" value="Unassembled WGS sequence"/>
</dbReference>
<sequence length="88" mass="9909">MILDKESAKFFRTYAEIDQKYRWRAFKVLGEWGFSEIGLVNSLSSALSSAGVESPLFLSTFSRDFIIVPSEVEETAKEAFIKAGFMVS</sequence>
<organism evidence="2 3">
    <name type="scientific">Beta vulgaris subsp. vulgaris</name>
    <name type="common">Beet</name>
    <dbReference type="NCBI Taxonomy" id="3555"/>
    <lineage>
        <taxon>Eukaryota</taxon>
        <taxon>Viridiplantae</taxon>
        <taxon>Streptophyta</taxon>
        <taxon>Embryophyta</taxon>
        <taxon>Tracheophyta</taxon>
        <taxon>Spermatophyta</taxon>
        <taxon>Magnoliopsida</taxon>
        <taxon>eudicotyledons</taxon>
        <taxon>Gunneridae</taxon>
        <taxon>Pentapetalae</taxon>
        <taxon>Caryophyllales</taxon>
        <taxon>Chenopodiaceae</taxon>
        <taxon>Betoideae</taxon>
        <taxon>Beta</taxon>
    </lineage>
</organism>
<dbReference type="OrthoDB" id="58529at2759"/>
<protein>
    <recommendedName>
        <fullName evidence="1">CASTOR ACT domain-containing protein</fullName>
    </recommendedName>
</protein>
<keyword evidence="3" id="KW-1185">Reference proteome</keyword>
<evidence type="ECO:0000259" key="1">
    <source>
        <dbReference type="Pfam" id="PF13840"/>
    </source>
</evidence>
<evidence type="ECO:0000313" key="3">
    <source>
        <dbReference type="Proteomes" id="UP000035740"/>
    </source>
</evidence>
<dbReference type="Gramene" id="KMS65535">
    <property type="protein sequence ID" value="KMS65535"/>
    <property type="gene ID" value="BVRB_035000"/>
</dbReference>
<dbReference type="InterPro" id="IPR027795">
    <property type="entry name" value="CASTOR_ACT_dom"/>
</dbReference>
<name>A0A0J8BIQ6_BETVV</name>
<dbReference type="SUPFAM" id="SSF55021">
    <property type="entry name" value="ACT-like"/>
    <property type="match status" value="1"/>
</dbReference>
<dbReference type="AlphaFoldDB" id="A0A0J8BIQ6"/>
<gene>
    <name evidence="2" type="ORF">BVRB_035000</name>
</gene>
<reference evidence="2 3" key="1">
    <citation type="journal article" date="2014" name="Nature">
        <title>The genome of the recently domesticated crop plant sugar beet (Beta vulgaris).</title>
        <authorList>
            <person name="Dohm J.C."/>
            <person name="Minoche A.E."/>
            <person name="Holtgrawe D."/>
            <person name="Capella-Gutierrez S."/>
            <person name="Zakrzewski F."/>
            <person name="Tafer H."/>
            <person name="Rupp O."/>
            <person name="Sorensen T.R."/>
            <person name="Stracke R."/>
            <person name="Reinhardt R."/>
            <person name="Goesmann A."/>
            <person name="Kraft T."/>
            <person name="Schulz B."/>
            <person name="Stadler P.F."/>
            <person name="Schmidt T."/>
            <person name="Gabaldon T."/>
            <person name="Lehrach H."/>
            <person name="Weisshaar B."/>
            <person name="Himmelbauer H."/>
        </authorList>
    </citation>
    <scope>NUCLEOTIDE SEQUENCE [LARGE SCALE GENOMIC DNA]</scope>
    <source>
        <tissue evidence="2">Taproot</tissue>
    </source>
</reference>